<sequence>MPDREIIKIPANRTLADLRRKKRKLRVAAYCRVSTEEEEQQSSFEIQVAYYTNLITNHEGWELAGIFADEGISGVRTNKREQFKEMITLCRKKKIDLILTKSVSRFARNTLDCIHHVRLLKSWGIPVIFEKEGIDTSDMNSEMILTCLSAFAQAESESISGNVTKGIRMGYENGRFSFRYTNCLGYRKGEDGKPEIHPEEAKTIRMIFENFLNGDSIDDIKQCLENKGILTPTGHTEWNKQTIVRILKNEKYMGDVLLQKTYTPNLFEGKHKKNNGEVTQYYIKNHHPAMVSREMFQLAQEELARRNSKKPATQKKAKTNRGRFTSKYPLSERLVCGNCGCYYRRVTWDIHGRKQVVWRCINRVEFGKRYCGDSPSIAEEALHQAILEAIRSLVQNHQKDMEANLENALLDSFSENLDELPPEAVKNKLKKLEQEFDQLLIMAGEGNEIADRKLEQIGKEMRKLKEKSKELEHSEERRNAAEEKHRKIRELISSENLSIEEYSEALVYRIIERITVLSKEQIQIRFAGGYEMTQSLQ</sequence>
<evidence type="ECO:0000259" key="2">
    <source>
        <dbReference type="PROSITE" id="PS51736"/>
    </source>
</evidence>
<accession>A0A412AUY7</accession>
<feature type="region of interest" description="Disordered" evidence="1">
    <location>
        <begin position="465"/>
        <end position="485"/>
    </location>
</feature>
<dbReference type="PANTHER" id="PTHR30461:SF23">
    <property type="entry name" value="DNA RECOMBINASE-RELATED"/>
    <property type="match status" value="1"/>
</dbReference>
<dbReference type="Proteomes" id="UP000284751">
    <property type="component" value="Unassembled WGS sequence"/>
</dbReference>
<dbReference type="InterPro" id="IPR038109">
    <property type="entry name" value="DNA_bind_recomb_sf"/>
</dbReference>
<reference evidence="4 5" key="1">
    <citation type="submission" date="2018-08" db="EMBL/GenBank/DDBJ databases">
        <title>A genome reference for cultivated species of the human gut microbiota.</title>
        <authorList>
            <person name="Zou Y."/>
            <person name="Xue W."/>
            <person name="Luo G."/>
        </authorList>
    </citation>
    <scope>NUCLEOTIDE SEQUENCE [LARGE SCALE GENOMIC DNA]</scope>
    <source>
        <strain evidence="4 5">AF28-26</strain>
    </source>
</reference>
<dbReference type="SMART" id="SM00857">
    <property type="entry name" value="Resolvase"/>
    <property type="match status" value="1"/>
</dbReference>
<proteinExistence type="predicted"/>
<dbReference type="SUPFAM" id="SSF53041">
    <property type="entry name" value="Resolvase-like"/>
    <property type="match status" value="1"/>
</dbReference>
<gene>
    <name evidence="4" type="ORF">DWY99_12065</name>
</gene>
<evidence type="ECO:0000259" key="3">
    <source>
        <dbReference type="PROSITE" id="PS51737"/>
    </source>
</evidence>
<dbReference type="GO" id="GO:0003677">
    <property type="term" value="F:DNA binding"/>
    <property type="evidence" value="ECO:0007669"/>
    <property type="project" value="InterPro"/>
</dbReference>
<dbReference type="Pfam" id="PF13408">
    <property type="entry name" value="Zn_ribbon_recom"/>
    <property type="match status" value="1"/>
</dbReference>
<dbReference type="InterPro" id="IPR011109">
    <property type="entry name" value="DNA_bind_recombinase_dom"/>
</dbReference>
<dbReference type="Gene3D" id="3.90.1750.20">
    <property type="entry name" value="Putative Large Serine Recombinase, Chain B, Domain 2"/>
    <property type="match status" value="1"/>
</dbReference>
<evidence type="ECO:0000256" key="1">
    <source>
        <dbReference type="SAM" id="MobiDB-lite"/>
    </source>
</evidence>
<dbReference type="GO" id="GO:0000150">
    <property type="term" value="F:DNA strand exchange activity"/>
    <property type="evidence" value="ECO:0007669"/>
    <property type="project" value="InterPro"/>
</dbReference>
<dbReference type="InterPro" id="IPR050639">
    <property type="entry name" value="SSR_resolvase"/>
</dbReference>
<organism evidence="4 5">
    <name type="scientific">[Clostridium] leptum</name>
    <dbReference type="NCBI Taxonomy" id="1535"/>
    <lineage>
        <taxon>Bacteria</taxon>
        <taxon>Bacillati</taxon>
        <taxon>Bacillota</taxon>
        <taxon>Clostridia</taxon>
        <taxon>Eubacteriales</taxon>
        <taxon>Oscillospiraceae</taxon>
        <taxon>Oscillospiraceae incertae sedis</taxon>
    </lineage>
</organism>
<dbReference type="InterPro" id="IPR025827">
    <property type="entry name" value="Zn_ribbon_recom_dom"/>
</dbReference>
<dbReference type="PROSITE" id="PS51736">
    <property type="entry name" value="RECOMBINASES_3"/>
    <property type="match status" value="1"/>
</dbReference>
<comment type="caution">
    <text evidence="4">The sequence shown here is derived from an EMBL/GenBank/DDBJ whole genome shotgun (WGS) entry which is preliminary data.</text>
</comment>
<evidence type="ECO:0000313" key="5">
    <source>
        <dbReference type="Proteomes" id="UP000284751"/>
    </source>
</evidence>
<dbReference type="InterPro" id="IPR006119">
    <property type="entry name" value="Resolv_N"/>
</dbReference>
<dbReference type="CDD" id="cd00338">
    <property type="entry name" value="Ser_Recombinase"/>
    <property type="match status" value="1"/>
</dbReference>
<dbReference type="Pfam" id="PF00239">
    <property type="entry name" value="Resolvase"/>
    <property type="match status" value="1"/>
</dbReference>
<feature type="domain" description="Recombinase" evidence="3">
    <location>
        <begin position="183"/>
        <end position="309"/>
    </location>
</feature>
<dbReference type="AlphaFoldDB" id="A0A412AUY7"/>
<evidence type="ECO:0000313" key="4">
    <source>
        <dbReference type="EMBL" id="RGQ35881.1"/>
    </source>
</evidence>
<dbReference type="Pfam" id="PF07508">
    <property type="entry name" value="Recombinase"/>
    <property type="match status" value="1"/>
</dbReference>
<dbReference type="PROSITE" id="PS51737">
    <property type="entry name" value="RECOMBINASE_DNA_BIND"/>
    <property type="match status" value="1"/>
</dbReference>
<dbReference type="PANTHER" id="PTHR30461">
    <property type="entry name" value="DNA-INVERTASE FROM LAMBDOID PROPHAGE"/>
    <property type="match status" value="1"/>
</dbReference>
<name>A0A412AUY7_9FIRM</name>
<dbReference type="Gene3D" id="3.40.50.1390">
    <property type="entry name" value="Resolvase, N-terminal catalytic domain"/>
    <property type="match status" value="1"/>
</dbReference>
<protein>
    <submittedName>
        <fullName evidence="4">Recombinase family protein</fullName>
    </submittedName>
</protein>
<feature type="domain" description="Resolvase/invertase-type recombinase catalytic" evidence="2">
    <location>
        <begin position="26"/>
        <end position="174"/>
    </location>
</feature>
<dbReference type="InterPro" id="IPR036162">
    <property type="entry name" value="Resolvase-like_N_sf"/>
</dbReference>
<dbReference type="EMBL" id="QRTC01000060">
    <property type="protein sequence ID" value="RGQ35881.1"/>
    <property type="molecule type" value="Genomic_DNA"/>
</dbReference>